<dbReference type="GO" id="GO:0050839">
    <property type="term" value="F:cell adhesion molecule binding"/>
    <property type="evidence" value="ECO:0007669"/>
    <property type="project" value="TreeGrafter"/>
</dbReference>
<dbReference type="GO" id="GO:0007155">
    <property type="term" value="P:cell adhesion"/>
    <property type="evidence" value="ECO:0007669"/>
    <property type="project" value="TreeGrafter"/>
</dbReference>
<feature type="domain" description="FAS1" evidence="2">
    <location>
        <begin position="41"/>
        <end position="184"/>
    </location>
</feature>
<evidence type="ECO:0000259" key="2">
    <source>
        <dbReference type="PROSITE" id="PS50213"/>
    </source>
</evidence>
<dbReference type="InterPro" id="IPR050904">
    <property type="entry name" value="Adhesion/Biosynth-related"/>
</dbReference>
<dbReference type="EMBL" id="SODV01000002">
    <property type="protein sequence ID" value="TDW97238.1"/>
    <property type="molecule type" value="Genomic_DNA"/>
</dbReference>
<dbReference type="Proteomes" id="UP000294498">
    <property type="component" value="Unassembled WGS sequence"/>
</dbReference>
<dbReference type="PROSITE" id="PS51257">
    <property type="entry name" value="PROKAR_LIPOPROTEIN"/>
    <property type="match status" value="1"/>
</dbReference>
<organism evidence="3 4">
    <name type="scientific">Dinghuibacter silviterrae</name>
    <dbReference type="NCBI Taxonomy" id="1539049"/>
    <lineage>
        <taxon>Bacteria</taxon>
        <taxon>Pseudomonadati</taxon>
        <taxon>Bacteroidota</taxon>
        <taxon>Chitinophagia</taxon>
        <taxon>Chitinophagales</taxon>
        <taxon>Chitinophagaceae</taxon>
        <taxon>Dinghuibacter</taxon>
    </lineage>
</organism>
<dbReference type="OrthoDB" id="1144324at2"/>
<dbReference type="PANTHER" id="PTHR10900:SF77">
    <property type="entry name" value="FI19380P1"/>
    <property type="match status" value="1"/>
</dbReference>
<proteinExistence type="predicted"/>
<name>A0A4R8DIC1_9BACT</name>
<dbReference type="GO" id="GO:0030198">
    <property type="term" value="P:extracellular matrix organization"/>
    <property type="evidence" value="ECO:0007669"/>
    <property type="project" value="TreeGrafter"/>
</dbReference>
<keyword evidence="1" id="KW-0732">Signal</keyword>
<feature type="domain" description="FAS1" evidence="2">
    <location>
        <begin position="188"/>
        <end position="345"/>
    </location>
</feature>
<gene>
    <name evidence="3" type="ORF">EDB95_5084</name>
</gene>
<dbReference type="Gene3D" id="2.30.180.10">
    <property type="entry name" value="FAS1 domain"/>
    <property type="match status" value="2"/>
</dbReference>
<dbReference type="SMART" id="SM00554">
    <property type="entry name" value="FAS1"/>
    <property type="match status" value="1"/>
</dbReference>
<evidence type="ECO:0000256" key="1">
    <source>
        <dbReference type="SAM" id="SignalP"/>
    </source>
</evidence>
<dbReference type="GO" id="GO:0005615">
    <property type="term" value="C:extracellular space"/>
    <property type="evidence" value="ECO:0007669"/>
    <property type="project" value="TreeGrafter"/>
</dbReference>
<evidence type="ECO:0000313" key="3">
    <source>
        <dbReference type="EMBL" id="TDW97238.1"/>
    </source>
</evidence>
<dbReference type="AlphaFoldDB" id="A0A4R8DIC1"/>
<sequence>MPSTKFPINSAMRRTYLIVLVLLAGACSKSQTSTPVPVIEGQTLLQRLKNNYDFSEFYNALQRVHLDTLLEGPGPFTLLVPDNTALQAQGITQDSLNRIDTGQLRKLLAYHILENNITYASIPQTIDYIYRNIEGLPLYFSVPVPGNTQTQPTGIQFLHVNGVKATSLDLVATNGVIQVLSSPLSYPVPSIKEFLVNNPNYSMYVSALQQYGELNQLDSAGPWVVFAPDNNAFANWNITMDTITAETPQTNYSWLWTAGVMPHELFFASDILDGPVEIGAGGYYLTANYVIQFGYYGQAGLSCYRPNYIQVYSQGGVYSLGDYCNDVDPDHIAMNGVVHGLDGLPVYPDSTIVQP</sequence>
<feature type="signal peptide" evidence="1">
    <location>
        <begin position="1"/>
        <end position="32"/>
    </location>
</feature>
<protein>
    <submittedName>
        <fullName evidence="3">Putative surface protein with fasciclin (FAS1) repeats</fullName>
    </submittedName>
</protein>
<feature type="chain" id="PRO_5020615243" evidence="1">
    <location>
        <begin position="33"/>
        <end position="355"/>
    </location>
</feature>
<comment type="caution">
    <text evidence="3">The sequence shown here is derived from an EMBL/GenBank/DDBJ whole genome shotgun (WGS) entry which is preliminary data.</text>
</comment>
<accession>A0A4R8DIC1</accession>
<dbReference type="InterPro" id="IPR000782">
    <property type="entry name" value="FAS1_domain"/>
</dbReference>
<evidence type="ECO:0000313" key="4">
    <source>
        <dbReference type="Proteomes" id="UP000294498"/>
    </source>
</evidence>
<keyword evidence="4" id="KW-1185">Reference proteome</keyword>
<dbReference type="PROSITE" id="PS50213">
    <property type="entry name" value="FAS1"/>
    <property type="match status" value="2"/>
</dbReference>
<dbReference type="SUPFAM" id="SSF82153">
    <property type="entry name" value="FAS1 domain"/>
    <property type="match status" value="2"/>
</dbReference>
<dbReference type="InterPro" id="IPR036378">
    <property type="entry name" value="FAS1_dom_sf"/>
</dbReference>
<dbReference type="Pfam" id="PF02469">
    <property type="entry name" value="Fasciclin"/>
    <property type="match status" value="1"/>
</dbReference>
<dbReference type="GO" id="GO:0031012">
    <property type="term" value="C:extracellular matrix"/>
    <property type="evidence" value="ECO:0007669"/>
    <property type="project" value="TreeGrafter"/>
</dbReference>
<reference evidence="3 4" key="1">
    <citation type="submission" date="2019-03" db="EMBL/GenBank/DDBJ databases">
        <title>Genomic Encyclopedia of Type Strains, Phase IV (KMG-IV): sequencing the most valuable type-strain genomes for metagenomic binning, comparative biology and taxonomic classification.</title>
        <authorList>
            <person name="Goeker M."/>
        </authorList>
    </citation>
    <scope>NUCLEOTIDE SEQUENCE [LARGE SCALE GENOMIC DNA]</scope>
    <source>
        <strain evidence="3 4">DSM 100059</strain>
    </source>
</reference>
<dbReference type="PANTHER" id="PTHR10900">
    <property type="entry name" value="PERIOSTIN-RELATED"/>
    <property type="match status" value="1"/>
</dbReference>